<dbReference type="PANTHER" id="PTHR43811">
    <property type="entry name" value="FKBP-TYPE PEPTIDYL-PROLYL CIS-TRANS ISOMERASE FKPA"/>
    <property type="match status" value="1"/>
</dbReference>
<evidence type="ECO:0000313" key="6">
    <source>
        <dbReference type="EMBL" id="CAB4928856.1"/>
    </source>
</evidence>
<dbReference type="FunFam" id="3.10.50.40:FF:000006">
    <property type="entry name" value="Peptidyl-prolyl cis-trans isomerase"/>
    <property type="match status" value="1"/>
</dbReference>
<evidence type="ECO:0000256" key="4">
    <source>
        <dbReference type="ARBA" id="ARBA00023235"/>
    </source>
</evidence>
<dbReference type="Gene3D" id="3.10.50.40">
    <property type="match status" value="1"/>
</dbReference>
<reference evidence="6" key="1">
    <citation type="submission" date="2020-05" db="EMBL/GenBank/DDBJ databases">
        <authorList>
            <person name="Chiriac C."/>
            <person name="Salcher M."/>
            <person name="Ghai R."/>
            <person name="Kavagutti S V."/>
        </authorList>
    </citation>
    <scope>NUCLEOTIDE SEQUENCE</scope>
</reference>
<evidence type="ECO:0000256" key="2">
    <source>
        <dbReference type="ARBA" id="ARBA00013194"/>
    </source>
</evidence>
<accession>A0A6J7IE74</accession>
<keyword evidence="3" id="KW-0697">Rotamase</keyword>
<protein>
    <recommendedName>
        <fullName evidence="2">peptidylprolyl isomerase</fullName>
        <ecNumber evidence="2">5.2.1.8</ecNumber>
    </recommendedName>
</protein>
<gene>
    <name evidence="6" type="ORF">UFOPK3674_01029</name>
</gene>
<dbReference type="SUPFAM" id="SSF54534">
    <property type="entry name" value="FKBP-like"/>
    <property type="match status" value="1"/>
</dbReference>
<evidence type="ECO:0000256" key="3">
    <source>
        <dbReference type="ARBA" id="ARBA00023110"/>
    </source>
</evidence>
<dbReference type="AlphaFoldDB" id="A0A6J7IE74"/>
<sequence length="198" mass="20355">MTLSSRFISPILLGLAALALLAGCGGTDSSQADKAAAQAREQLKNPPKAQDLTIKAVVVKPSAGEADIKTKPAIAKQSGKPPVDLVVQDLIVGTGAEAKTGDTVDVQYVGVLYANGKEFDTSWKEASGNKPFTFTLGGGQVISGWDQGIVGMKEGGRRRLIIPADLAYGAQGSPPSIPANAALVFDVDLLKVKAAAAK</sequence>
<organism evidence="6">
    <name type="scientific">freshwater metagenome</name>
    <dbReference type="NCBI Taxonomy" id="449393"/>
    <lineage>
        <taxon>unclassified sequences</taxon>
        <taxon>metagenomes</taxon>
        <taxon>ecological metagenomes</taxon>
    </lineage>
</organism>
<dbReference type="PROSITE" id="PS51257">
    <property type="entry name" value="PROKAR_LIPOPROTEIN"/>
    <property type="match status" value="1"/>
</dbReference>
<dbReference type="PROSITE" id="PS50059">
    <property type="entry name" value="FKBP_PPIASE"/>
    <property type="match status" value="1"/>
</dbReference>
<feature type="domain" description="PPIase FKBP-type" evidence="5">
    <location>
        <begin position="101"/>
        <end position="193"/>
    </location>
</feature>
<evidence type="ECO:0000259" key="5">
    <source>
        <dbReference type="PROSITE" id="PS50059"/>
    </source>
</evidence>
<keyword evidence="4" id="KW-0413">Isomerase</keyword>
<dbReference type="PANTHER" id="PTHR43811:SF19">
    <property type="entry name" value="39 KDA FK506-BINDING NUCLEAR PROTEIN"/>
    <property type="match status" value="1"/>
</dbReference>
<dbReference type="GO" id="GO:0000785">
    <property type="term" value="C:chromatin"/>
    <property type="evidence" value="ECO:0007669"/>
    <property type="project" value="TreeGrafter"/>
</dbReference>
<dbReference type="GO" id="GO:0003755">
    <property type="term" value="F:peptidyl-prolyl cis-trans isomerase activity"/>
    <property type="evidence" value="ECO:0007669"/>
    <property type="project" value="UniProtKB-KW"/>
</dbReference>
<dbReference type="InterPro" id="IPR046357">
    <property type="entry name" value="PPIase_dom_sf"/>
</dbReference>
<comment type="catalytic activity">
    <reaction evidence="1">
        <text>[protein]-peptidylproline (omega=180) = [protein]-peptidylproline (omega=0)</text>
        <dbReference type="Rhea" id="RHEA:16237"/>
        <dbReference type="Rhea" id="RHEA-COMP:10747"/>
        <dbReference type="Rhea" id="RHEA-COMP:10748"/>
        <dbReference type="ChEBI" id="CHEBI:83833"/>
        <dbReference type="ChEBI" id="CHEBI:83834"/>
        <dbReference type="EC" id="5.2.1.8"/>
    </reaction>
</comment>
<proteinExistence type="predicted"/>
<dbReference type="Pfam" id="PF00254">
    <property type="entry name" value="FKBP_C"/>
    <property type="match status" value="1"/>
</dbReference>
<dbReference type="EC" id="5.2.1.8" evidence="2"/>
<dbReference type="InterPro" id="IPR001179">
    <property type="entry name" value="PPIase_FKBP_dom"/>
</dbReference>
<name>A0A6J7IE74_9ZZZZ</name>
<dbReference type="GO" id="GO:0005730">
    <property type="term" value="C:nucleolus"/>
    <property type="evidence" value="ECO:0007669"/>
    <property type="project" value="TreeGrafter"/>
</dbReference>
<dbReference type="EMBL" id="CAFBMX010000004">
    <property type="protein sequence ID" value="CAB4928856.1"/>
    <property type="molecule type" value="Genomic_DNA"/>
</dbReference>
<evidence type="ECO:0000256" key="1">
    <source>
        <dbReference type="ARBA" id="ARBA00000971"/>
    </source>
</evidence>